<sequence>MKTKQTFEEYLRKENLSENTITSYLWTVNYFTEHYDTVNKENLLTYKGYLMEFFKPKTVNLRIQAINKYLEYLGKEK</sequence>
<dbReference type="InterPro" id="IPR011010">
    <property type="entry name" value="DNA_brk_join_enz"/>
</dbReference>
<evidence type="ECO:0000259" key="2">
    <source>
        <dbReference type="PROSITE" id="PS51900"/>
    </source>
</evidence>
<proteinExistence type="predicted"/>
<dbReference type="AlphaFoldDB" id="K1UJ61"/>
<dbReference type="Gene3D" id="1.10.150.130">
    <property type="match status" value="1"/>
</dbReference>
<keyword evidence="1" id="KW-0238">DNA-binding</keyword>
<evidence type="ECO:0000313" key="3">
    <source>
        <dbReference type="EMBL" id="EKC71536.1"/>
    </source>
</evidence>
<evidence type="ECO:0000256" key="1">
    <source>
        <dbReference type="ARBA" id="ARBA00023125"/>
    </source>
</evidence>
<feature type="domain" description="Core-binding (CB)" evidence="2">
    <location>
        <begin position="1"/>
        <end position="74"/>
    </location>
</feature>
<reference evidence="3" key="1">
    <citation type="journal article" date="2013" name="Environ. Microbiol.">
        <title>Microbiota from the distal guts of lean and obese adolescents exhibit partial functional redundancy besides clear differences in community structure.</title>
        <authorList>
            <person name="Ferrer M."/>
            <person name="Ruiz A."/>
            <person name="Lanza F."/>
            <person name="Haange S.B."/>
            <person name="Oberbach A."/>
            <person name="Till H."/>
            <person name="Bargiela R."/>
            <person name="Campoy C."/>
            <person name="Segura M.T."/>
            <person name="Richter M."/>
            <person name="von Bergen M."/>
            <person name="Seifert J."/>
            <person name="Suarez A."/>
        </authorList>
    </citation>
    <scope>NUCLEOTIDE SEQUENCE</scope>
</reference>
<protein>
    <submittedName>
        <fullName evidence="3">Site-specific recombinase, phage integrase family</fullName>
    </submittedName>
</protein>
<dbReference type="PROSITE" id="PS51900">
    <property type="entry name" value="CB"/>
    <property type="match status" value="1"/>
</dbReference>
<dbReference type="GO" id="GO:0003677">
    <property type="term" value="F:DNA binding"/>
    <property type="evidence" value="ECO:0007669"/>
    <property type="project" value="UniProtKB-KW"/>
</dbReference>
<dbReference type="EMBL" id="AJWZ01002227">
    <property type="protein sequence ID" value="EKC71536.1"/>
    <property type="molecule type" value="Genomic_DNA"/>
</dbReference>
<dbReference type="SUPFAM" id="SSF56349">
    <property type="entry name" value="DNA breaking-rejoining enzymes"/>
    <property type="match status" value="1"/>
</dbReference>
<organism evidence="3">
    <name type="scientific">human gut metagenome</name>
    <dbReference type="NCBI Taxonomy" id="408170"/>
    <lineage>
        <taxon>unclassified sequences</taxon>
        <taxon>metagenomes</taxon>
        <taxon>organismal metagenomes</taxon>
    </lineage>
</organism>
<name>K1UJ61_9ZZZZ</name>
<gene>
    <name evidence="3" type="ORF">OBE_03347</name>
</gene>
<accession>K1UJ61</accession>
<comment type="caution">
    <text evidence="3">The sequence shown here is derived from an EMBL/GenBank/DDBJ whole genome shotgun (WGS) entry which is preliminary data.</text>
</comment>
<dbReference type="InterPro" id="IPR044068">
    <property type="entry name" value="CB"/>
</dbReference>
<dbReference type="InterPro" id="IPR010998">
    <property type="entry name" value="Integrase_recombinase_N"/>
</dbReference>